<evidence type="ECO:0000256" key="5">
    <source>
        <dbReference type="ARBA" id="ARBA00023277"/>
    </source>
</evidence>
<reference evidence="6" key="2">
    <citation type="journal article" date="2021" name="PeerJ">
        <title>Extensive microbial diversity within the chicken gut microbiome revealed by metagenomics and culture.</title>
        <authorList>
            <person name="Gilroy R."/>
            <person name="Ravi A."/>
            <person name="Getino M."/>
            <person name="Pursley I."/>
            <person name="Horton D.L."/>
            <person name="Alikhan N.F."/>
            <person name="Baker D."/>
            <person name="Gharbi K."/>
            <person name="Hall N."/>
            <person name="Watson M."/>
            <person name="Adriaenssens E.M."/>
            <person name="Foster-Nyarko E."/>
            <person name="Jarju S."/>
            <person name="Secka A."/>
            <person name="Antonio M."/>
            <person name="Oren A."/>
            <person name="Chaudhuri R.R."/>
            <person name="La Ragione R."/>
            <person name="Hildebrand F."/>
            <person name="Pallen M.J."/>
        </authorList>
    </citation>
    <scope>NUCLEOTIDE SEQUENCE</scope>
    <source>
        <strain evidence="6">9366</strain>
    </source>
</reference>
<protein>
    <submittedName>
        <fullName evidence="6">Bifunctional 2-keto-4-hydroxyglutarate aldolase/2-keto-3-deoxy-6-phosphogluconate aldolase</fullName>
        <ecNumber evidence="6">4.1.2.14</ecNumber>
        <ecNumber evidence="6">4.1.3.16</ecNumber>
    </submittedName>
</protein>
<proteinExistence type="inferred from homology"/>
<dbReference type="PANTHER" id="PTHR30246:SF1">
    <property type="entry name" value="2-DEHYDRO-3-DEOXY-6-PHOSPHOGALACTONATE ALDOLASE-RELATED"/>
    <property type="match status" value="1"/>
</dbReference>
<dbReference type="Proteomes" id="UP000824145">
    <property type="component" value="Unassembled WGS sequence"/>
</dbReference>
<comment type="subunit">
    <text evidence="3">Homotrimer.</text>
</comment>
<dbReference type="NCBIfam" id="NF005119">
    <property type="entry name" value="PRK06552.1"/>
    <property type="match status" value="1"/>
</dbReference>
<dbReference type="Pfam" id="PF01081">
    <property type="entry name" value="Aldolase"/>
    <property type="match status" value="1"/>
</dbReference>
<dbReference type="AlphaFoldDB" id="A0A9D1MMM8"/>
<keyword evidence="4 6" id="KW-0456">Lyase</keyword>
<dbReference type="SUPFAM" id="SSF51569">
    <property type="entry name" value="Aldolase"/>
    <property type="match status" value="1"/>
</dbReference>
<dbReference type="EMBL" id="DVNJ01000018">
    <property type="protein sequence ID" value="HIU62804.1"/>
    <property type="molecule type" value="Genomic_DNA"/>
</dbReference>
<dbReference type="InterPro" id="IPR000887">
    <property type="entry name" value="Aldlse_KDPG_KHG"/>
</dbReference>
<dbReference type="GO" id="GO:0008700">
    <property type="term" value="F:(R,S)-4-hydroxy-2-oxoglutarate aldolase activity"/>
    <property type="evidence" value="ECO:0007669"/>
    <property type="project" value="UniProtKB-EC"/>
</dbReference>
<dbReference type="Gene3D" id="3.20.20.70">
    <property type="entry name" value="Aldolase class I"/>
    <property type="match status" value="1"/>
</dbReference>
<comment type="caution">
    <text evidence="6">The sequence shown here is derived from an EMBL/GenBank/DDBJ whole genome shotgun (WGS) entry which is preliminary data.</text>
</comment>
<dbReference type="CDD" id="cd00452">
    <property type="entry name" value="KDPG_aldolase"/>
    <property type="match status" value="1"/>
</dbReference>
<dbReference type="NCBIfam" id="TIGR01182">
    <property type="entry name" value="eda"/>
    <property type="match status" value="1"/>
</dbReference>
<evidence type="ECO:0000256" key="1">
    <source>
        <dbReference type="ARBA" id="ARBA00004761"/>
    </source>
</evidence>
<comment type="pathway">
    <text evidence="1">Carbohydrate acid metabolism.</text>
</comment>
<accession>A0A9D1MMM8</accession>
<evidence type="ECO:0000313" key="7">
    <source>
        <dbReference type="Proteomes" id="UP000824145"/>
    </source>
</evidence>
<comment type="similarity">
    <text evidence="2">Belongs to the KHG/KDPG aldolase family.</text>
</comment>
<name>A0A9D1MMM8_9FIRM</name>
<dbReference type="EC" id="4.1.3.16" evidence="6"/>
<organism evidence="6 7">
    <name type="scientific">Candidatus Caccalectryoclostridium excrementigallinarum</name>
    <dbReference type="NCBI Taxonomy" id="2840710"/>
    <lineage>
        <taxon>Bacteria</taxon>
        <taxon>Bacillati</taxon>
        <taxon>Bacillota</taxon>
        <taxon>Clostridia</taxon>
        <taxon>Christensenellales</taxon>
        <taxon>Christensenellaceae</taxon>
        <taxon>Christensenellaceae incertae sedis</taxon>
        <taxon>Candidatus Caccalectryoclostridium</taxon>
    </lineage>
</organism>
<keyword evidence="5" id="KW-0119">Carbohydrate metabolism</keyword>
<sequence>MKREEILTQIKACGVIAVIRGASAEEGIKSSCACVKGGIRVIEVTYTMLGAGEVIAALRKKFGDEILVGAGTVLDPETARSAMLSGAQFIVAPSLDEETIRLCNRYCVLCIPGIGSATELKKALELGAGLVKLFPGDVFKPTGLKALKGPFPQADIMPTGGVSADNAEEWFKAGAVALGAGSFLTAGAKSGDFEQVERTCRAFVEKVAKIRGGAR</sequence>
<evidence type="ECO:0000313" key="6">
    <source>
        <dbReference type="EMBL" id="HIU62804.1"/>
    </source>
</evidence>
<dbReference type="PANTHER" id="PTHR30246">
    <property type="entry name" value="2-KETO-3-DEOXY-6-PHOSPHOGLUCONATE ALDOLASE"/>
    <property type="match status" value="1"/>
</dbReference>
<reference evidence="6" key="1">
    <citation type="submission" date="2020-10" db="EMBL/GenBank/DDBJ databases">
        <authorList>
            <person name="Gilroy R."/>
        </authorList>
    </citation>
    <scope>NUCLEOTIDE SEQUENCE</scope>
    <source>
        <strain evidence="6">9366</strain>
    </source>
</reference>
<evidence type="ECO:0000256" key="4">
    <source>
        <dbReference type="ARBA" id="ARBA00023239"/>
    </source>
</evidence>
<dbReference type="InterPro" id="IPR013785">
    <property type="entry name" value="Aldolase_TIM"/>
</dbReference>
<dbReference type="GO" id="GO:0008675">
    <property type="term" value="F:2-dehydro-3-deoxy-phosphogluconate aldolase activity"/>
    <property type="evidence" value="ECO:0007669"/>
    <property type="project" value="UniProtKB-EC"/>
</dbReference>
<dbReference type="EC" id="4.1.2.14" evidence="6"/>
<evidence type="ECO:0000256" key="2">
    <source>
        <dbReference type="ARBA" id="ARBA00006906"/>
    </source>
</evidence>
<gene>
    <name evidence="6" type="ORF">IAB07_03430</name>
</gene>
<evidence type="ECO:0000256" key="3">
    <source>
        <dbReference type="ARBA" id="ARBA00011233"/>
    </source>
</evidence>